<dbReference type="GO" id="GO:0003700">
    <property type="term" value="F:DNA-binding transcription factor activity"/>
    <property type="evidence" value="ECO:0007669"/>
    <property type="project" value="InterPro"/>
</dbReference>
<dbReference type="RefSeq" id="WP_126128313.1">
    <property type="nucleotide sequence ID" value="NZ_CP034464.1"/>
</dbReference>
<dbReference type="PANTHER" id="PTHR46796:SF13">
    <property type="entry name" value="HTH-TYPE TRANSCRIPTIONAL ACTIVATOR RHAS"/>
    <property type="match status" value="1"/>
</dbReference>
<dbReference type="InterPro" id="IPR009057">
    <property type="entry name" value="Homeodomain-like_sf"/>
</dbReference>
<dbReference type="SMART" id="SM00342">
    <property type="entry name" value="HTH_ARAC"/>
    <property type="match status" value="1"/>
</dbReference>
<dbReference type="KEGG" id="upv:EJN92_13495"/>
<dbReference type="GO" id="GO:0043565">
    <property type="term" value="F:sequence-specific DNA binding"/>
    <property type="evidence" value="ECO:0007669"/>
    <property type="project" value="InterPro"/>
</dbReference>
<dbReference type="InterPro" id="IPR032783">
    <property type="entry name" value="AraC_lig"/>
</dbReference>
<evidence type="ECO:0000256" key="1">
    <source>
        <dbReference type="ARBA" id="ARBA00023015"/>
    </source>
</evidence>
<accession>A0A3S9HLF2</accession>
<protein>
    <submittedName>
        <fullName evidence="5">AraC family transcriptional regulator</fullName>
    </submittedName>
</protein>
<dbReference type="Pfam" id="PF12852">
    <property type="entry name" value="Cupin_6"/>
    <property type="match status" value="1"/>
</dbReference>
<reference evidence="5 6" key="1">
    <citation type="journal article" date="2011" name="Int. J. Syst. Evol. Microbiol.">
        <title>Description of Undibacterium oligocarboniphilum sp. nov., isolated from purified water, and Undibacterium pigrum strain CCUG 49012 as the type strain of Undibacterium parvum sp. nov., and emended descriptions of the genus Undibacterium and the species Undibacterium pigrum.</title>
        <authorList>
            <person name="Eder W."/>
            <person name="Wanner G."/>
            <person name="Ludwig W."/>
            <person name="Busse H.J."/>
            <person name="Ziemke-Kageler F."/>
            <person name="Lang E."/>
        </authorList>
    </citation>
    <scope>NUCLEOTIDE SEQUENCE [LARGE SCALE GENOMIC DNA]</scope>
    <source>
        <strain evidence="5 6">DSM 23061</strain>
    </source>
</reference>
<evidence type="ECO:0000313" key="6">
    <source>
        <dbReference type="Proteomes" id="UP000275663"/>
    </source>
</evidence>
<keyword evidence="2" id="KW-0238">DNA-binding</keyword>
<organism evidence="5 6">
    <name type="scientific">Undibacterium parvum</name>
    <dbReference type="NCBI Taxonomy" id="401471"/>
    <lineage>
        <taxon>Bacteria</taxon>
        <taxon>Pseudomonadati</taxon>
        <taxon>Pseudomonadota</taxon>
        <taxon>Betaproteobacteria</taxon>
        <taxon>Burkholderiales</taxon>
        <taxon>Oxalobacteraceae</taxon>
        <taxon>Undibacterium</taxon>
    </lineage>
</organism>
<proteinExistence type="predicted"/>
<keyword evidence="3" id="KW-0804">Transcription</keyword>
<evidence type="ECO:0000256" key="3">
    <source>
        <dbReference type="ARBA" id="ARBA00023163"/>
    </source>
</evidence>
<dbReference type="Proteomes" id="UP000275663">
    <property type="component" value="Chromosome"/>
</dbReference>
<dbReference type="InterPro" id="IPR050204">
    <property type="entry name" value="AraC_XylS_family_regulators"/>
</dbReference>
<keyword evidence="1" id="KW-0805">Transcription regulation</keyword>
<gene>
    <name evidence="5" type="ORF">EJN92_13495</name>
</gene>
<dbReference type="AlphaFoldDB" id="A0A3S9HLF2"/>
<name>A0A3S9HLF2_9BURK</name>
<dbReference type="PROSITE" id="PS01124">
    <property type="entry name" value="HTH_ARAC_FAMILY_2"/>
    <property type="match status" value="1"/>
</dbReference>
<dbReference type="OrthoDB" id="9789899at2"/>
<evidence type="ECO:0000256" key="2">
    <source>
        <dbReference type="ARBA" id="ARBA00023125"/>
    </source>
</evidence>
<feature type="domain" description="HTH araC/xylS-type" evidence="4">
    <location>
        <begin position="176"/>
        <end position="273"/>
    </location>
</feature>
<dbReference type="Gene3D" id="1.10.10.60">
    <property type="entry name" value="Homeodomain-like"/>
    <property type="match status" value="1"/>
</dbReference>
<dbReference type="Pfam" id="PF12833">
    <property type="entry name" value="HTH_18"/>
    <property type="match status" value="1"/>
</dbReference>
<sequence>MTSDPLTPLLAHFKAEARLFYSGNLCGNASFGTEHGTGFLHLLRAGSVKLHDSTGYATTLSEPTLIFYSRPLNHSFQTDPNSGADLVCASMHFEHKAFNPISFALPARFECPLSAFKGADALLGLLFSEAFDQKPGRQNVLDRLFEVVLIDVLRIALSRQDAEPGLFRSLLHPQLSKALTAIHANPATEWSLDTLANLAGMSRSSFAVTFKNEVGDSPGNYLTRWRVTLAQAMIREGVPLKLVAERVGYASQAGFLRAFKIVIGESPTTWRNGLVE</sequence>
<evidence type="ECO:0000259" key="4">
    <source>
        <dbReference type="PROSITE" id="PS01124"/>
    </source>
</evidence>
<dbReference type="SUPFAM" id="SSF46689">
    <property type="entry name" value="Homeodomain-like"/>
    <property type="match status" value="2"/>
</dbReference>
<dbReference type="InterPro" id="IPR018060">
    <property type="entry name" value="HTH_AraC"/>
</dbReference>
<evidence type="ECO:0000313" key="5">
    <source>
        <dbReference type="EMBL" id="AZP12934.1"/>
    </source>
</evidence>
<keyword evidence="6" id="KW-1185">Reference proteome</keyword>
<dbReference type="PANTHER" id="PTHR46796">
    <property type="entry name" value="HTH-TYPE TRANSCRIPTIONAL ACTIVATOR RHAS-RELATED"/>
    <property type="match status" value="1"/>
</dbReference>
<dbReference type="EMBL" id="CP034464">
    <property type="protein sequence ID" value="AZP12934.1"/>
    <property type="molecule type" value="Genomic_DNA"/>
</dbReference>